<reference evidence="6 7" key="1">
    <citation type="journal article" date="2019" name="Commun. Biol.">
        <title>The bagworm genome reveals a unique fibroin gene that provides high tensile strength.</title>
        <authorList>
            <person name="Kono N."/>
            <person name="Nakamura H."/>
            <person name="Ohtoshi R."/>
            <person name="Tomita M."/>
            <person name="Numata K."/>
            <person name="Arakawa K."/>
        </authorList>
    </citation>
    <scope>NUCLEOTIDE SEQUENCE [LARGE SCALE GENOMIC DNA]</scope>
</reference>
<evidence type="ECO:0000256" key="4">
    <source>
        <dbReference type="ARBA" id="ARBA00023140"/>
    </source>
</evidence>
<dbReference type="SUPFAM" id="SSF56801">
    <property type="entry name" value="Acetyl-CoA synthetase-like"/>
    <property type="match status" value="1"/>
</dbReference>
<dbReference type="EMBL" id="BGZK01004949">
    <property type="protein sequence ID" value="GBP11766.1"/>
    <property type="molecule type" value="Genomic_DNA"/>
</dbReference>
<keyword evidence="3 6" id="KW-0436">Ligase</keyword>
<dbReference type="AlphaFoldDB" id="A0A4C1TC74"/>
<accession>A0A4C1TC74</accession>
<dbReference type="InterPro" id="IPR020845">
    <property type="entry name" value="AMP-binding_CS"/>
</dbReference>
<dbReference type="STRING" id="151549.A0A4C1TC74"/>
<keyword evidence="4" id="KW-0576">Peroxisome</keyword>
<protein>
    <submittedName>
        <fullName evidence="6">4-coumarate--CoA ligase 1</fullName>
    </submittedName>
</protein>
<dbReference type="GO" id="GO:0016405">
    <property type="term" value="F:CoA-ligase activity"/>
    <property type="evidence" value="ECO:0007669"/>
    <property type="project" value="TreeGrafter"/>
</dbReference>
<sequence>MLRNPKYLYGESDIKIPVEQNYGAFVLNKLTSFGDKTAFINGETDESVTHRTLAQRAVNLAISLARMGVGKGDTVALCSENRTEFWSTVVGVVCAGAVLSTINMGYTKGAIPSSKMKIDNFWRNVVQVFYQLSDELTHVMGIGQPKYIFCSPLAYQTHAKNFQSLRYIKKIIVFGEETLPNTTPFEDLVKENVDLNEFQPVDVEGQDTVMMLYSSGTTGLPKGVMITHYNCLVSAAELGFDTDAPDLTQLTITPWYHTMGLMATLHSMSAGITNVYLTHFELKLYLNCIQKYKPVGKIGPGTFRVEGDALTLTSKCKQYFPKLTAVLILVPPVMVLLAKTELIDGYDVSSVFVIYCGAAPLDLDTINAVKKKFPNMLAVLQGYGMTETTLAVTRDSLNLDNPSEFKPEASAWSPRGLSS</sequence>
<evidence type="ECO:0000256" key="1">
    <source>
        <dbReference type="ARBA" id="ARBA00004275"/>
    </source>
</evidence>
<dbReference type="PANTHER" id="PTHR24096:SF149">
    <property type="entry name" value="AMP-BINDING DOMAIN-CONTAINING PROTEIN-RELATED"/>
    <property type="match status" value="1"/>
</dbReference>
<feature type="domain" description="AMP-dependent synthetase/ligase" evidence="5">
    <location>
        <begin position="326"/>
        <end position="396"/>
    </location>
</feature>
<name>A0A4C1TC74_EUMVA</name>
<organism evidence="6 7">
    <name type="scientific">Eumeta variegata</name>
    <name type="common">Bagworm moth</name>
    <name type="synonym">Eumeta japonica</name>
    <dbReference type="NCBI Taxonomy" id="151549"/>
    <lineage>
        <taxon>Eukaryota</taxon>
        <taxon>Metazoa</taxon>
        <taxon>Ecdysozoa</taxon>
        <taxon>Arthropoda</taxon>
        <taxon>Hexapoda</taxon>
        <taxon>Insecta</taxon>
        <taxon>Pterygota</taxon>
        <taxon>Neoptera</taxon>
        <taxon>Endopterygota</taxon>
        <taxon>Lepidoptera</taxon>
        <taxon>Glossata</taxon>
        <taxon>Ditrysia</taxon>
        <taxon>Tineoidea</taxon>
        <taxon>Psychidae</taxon>
        <taxon>Oiketicinae</taxon>
        <taxon>Eumeta</taxon>
    </lineage>
</organism>
<evidence type="ECO:0000256" key="2">
    <source>
        <dbReference type="ARBA" id="ARBA00006432"/>
    </source>
</evidence>
<dbReference type="PANTHER" id="PTHR24096">
    <property type="entry name" value="LONG-CHAIN-FATTY-ACID--COA LIGASE"/>
    <property type="match status" value="1"/>
</dbReference>
<comment type="similarity">
    <text evidence="2">Belongs to the ATP-dependent AMP-binding enzyme family.</text>
</comment>
<evidence type="ECO:0000313" key="6">
    <source>
        <dbReference type="EMBL" id="GBP11766.1"/>
    </source>
</evidence>
<evidence type="ECO:0000259" key="5">
    <source>
        <dbReference type="Pfam" id="PF00501"/>
    </source>
</evidence>
<comment type="caution">
    <text evidence="6">The sequence shown here is derived from an EMBL/GenBank/DDBJ whole genome shotgun (WGS) entry which is preliminary data.</text>
</comment>
<dbReference type="Gene3D" id="3.40.50.980">
    <property type="match status" value="3"/>
</dbReference>
<dbReference type="Proteomes" id="UP000299102">
    <property type="component" value="Unassembled WGS sequence"/>
</dbReference>
<feature type="domain" description="AMP-dependent synthetase/ligase" evidence="5">
    <location>
        <begin position="32"/>
        <end position="294"/>
    </location>
</feature>
<keyword evidence="7" id="KW-1185">Reference proteome</keyword>
<dbReference type="InterPro" id="IPR000873">
    <property type="entry name" value="AMP-dep_synth/lig_dom"/>
</dbReference>
<comment type="subcellular location">
    <subcellularLocation>
        <location evidence="1">Peroxisome</location>
    </subcellularLocation>
</comment>
<dbReference type="InterPro" id="IPR042099">
    <property type="entry name" value="ANL_N_sf"/>
</dbReference>
<dbReference type="GO" id="GO:0005777">
    <property type="term" value="C:peroxisome"/>
    <property type="evidence" value="ECO:0007669"/>
    <property type="project" value="UniProtKB-SubCell"/>
</dbReference>
<dbReference type="Gene3D" id="3.40.50.12780">
    <property type="entry name" value="N-terminal domain of ligase-like"/>
    <property type="match status" value="1"/>
</dbReference>
<feature type="non-terminal residue" evidence="6">
    <location>
        <position position="419"/>
    </location>
</feature>
<proteinExistence type="inferred from homology"/>
<dbReference type="PROSITE" id="PS00455">
    <property type="entry name" value="AMP_BINDING"/>
    <property type="match status" value="1"/>
</dbReference>
<evidence type="ECO:0000313" key="7">
    <source>
        <dbReference type="Proteomes" id="UP000299102"/>
    </source>
</evidence>
<evidence type="ECO:0000256" key="3">
    <source>
        <dbReference type="ARBA" id="ARBA00022598"/>
    </source>
</evidence>
<gene>
    <name evidence="6" type="primary">4CL2</name>
    <name evidence="6" type="ORF">EVAR_100475_1</name>
</gene>
<dbReference type="OrthoDB" id="10253869at2759"/>
<dbReference type="Pfam" id="PF00501">
    <property type="entry name" value="AMP-binding"/>
    <property type="match status" value="2"/>
</dbReference>